<accession>A0A5J4YVA7</accession>
<dbReference type="GO" id="GO:0005743">
    <property type="term" value="C:mitochondrial inner membrane"/>
    <property type="evidence" value="ECO:0007669"/>
    <property type="project" value="TreeGrafter"/>
</dbReference>
<dbReference type="EMBL" id="VRMN01000004">
    <property type="protein sequence ID" value="KAA8494634.1"/>
    <property type="molecule type" value="Genomic_DNA"/>
</dbReference>
<feature type="region of interest" description="Disordered" evidence="5">
    <location>
        <begin position="255"/>
        <end position="289"/>
    </location>
</feature>
<feature type="region of interest" description="Disordered" evidence="5">
    <location>
        <begin position="474"/>
        <end position="511"/>
    </location>
</feature>
<evidence type="ECO:0008006" key="9">
    <source>
        <dbReference type="Google" id="ProtNLM"/>
    </source>
</evidence>
<dbReference type="InterPro" id="IPR001708">
    <property type="entry name" value="YidC/ALB3/OXA1/COX18"/>
</dbReference>
<evidence type="ECO:0000256" key="5">
    <source>
        <dbReference type="SAM" id="MobiDB-lite"/>
    </source>
</evidence>
<protein>
    <recommendedName>
        <fullName evidence="9">Mitochondrial inner membrane protein OXA1L</fullName>
    </recommendedName>
</protein>
<dbReference type="GO" id="GO:0032977">
    <property type="term" value="F:membrane insertase activity"/>
    <property type="evidence" value="ECO:0007669"/>
    <property type="project" value="InterPro"/>
</dbReference>
<keyword evidence="3 6" id="KW-1133">Transmembrane helix</keyword>
<dbReference type="Proteomes" id="UP000324585">
    <property type="component" value="Unassembled WGS sequence"/>
</dbReference>
<reference evidence="8" key="1">
    <citation type="journal article" date="2019" name="Nat. Commun.">
        <title>Expansion of phycobilisome linker gene families in mesophilic red algae.</title>
        <authorList>
            <person name="Lee J."/>
            <person name="Kim D."/>
            <person name="Bhattacharya D."/>
            <person name="Yoon H.S."/>
        </authorList>
    </citation>
    <scope>NUCLEOTIDE SEQUENCE [LARGE SCALE GENOMIC DNA]</scope>
    <source>
        <strain evidence="8">CCMP 1328</strain>
    </source>
</reference>
<dbReference type="PANTHER" id="PTHR12428:SF65">
    <property type="entry name" value="CYTOCHROME C OXIDASE ASSEMBLY PROTEIN COX18, MITOCHONDRIAL"/>
    <property type="match status" value="1"/>
</dbReference>
<dbReference type="AlphaFoldDB" id="A0A5J4YVA7"/>
<organism evidence="7 8">
    <name type="scientific">Porphyridium purpureum</name>
    <name type="common">Red alga</name>
    <name type="synonym">Porphyridium cruentum</name>
    <dbReference type="NCBI Taxonomy" id="35688"/>
    <lineage>
        <taxon>Eukaryota</taxon>
        <taxon>Rhodophyta</taxon>
        <taxon>Bangiophyceae</taxon>
        <taxon>Porphyridiales</taxon>
        <taxon>Porphyridiaceae</taxon>
        <taxon>Porphyridium</taxon>
    </lineage>
</organism>
<feature type="region of interest" description="Disordered" evidence="5">
    <location>
        <begin position="410"/>
        <end position="431"/>
    </location>
</feature>
<gene>
    <name evidence="7" type="ORF">FVE85_2875</name>
</gene>
<proteinExistence type="predicted"/>
<dbReference type="PANTHER" id="PTHR12428">
    <property type="entry name" value="OXA1"/>
    <property type="match status" value="1"/>
</dbReference>
<comment type="caution">
    <text evidence="7">The sequence shown here is derived from an EMBL/GenBank/DDBJ whole genome shotgun (WGS) entry which is preliminary data.</text>
</comment>
<evidence type="ECO:0000313" key="7">
    <source>
        <dbReference type="EMBL" id="KAA8494634.1"/>
    </source>
</evidence>
<feature type="compositionally biased region" description="Low complexity" evidence="5">
    <location>
        <begin position="412"/>
        <end position="430"/>
    </location>
</feature>
<keyword evidence="8" id="KW-1185">Reference proteome</keyword>
<evidence type="ECO:0000313" key="8">
    <source>
        <dbReference type="Proteomes" id="UP000324585"/>
    </source>
</evidence>
<feature type="transmembrane region" description="Helical" evidence="6">
    <location>
        <begin position="75"/>
        <end position="98"/>
    </location>
</feature>
<dbReference type="GO" id="GO:0032979">
    <property type="term" value="P:protein insertion into mitochondrial inner membrane from matrix"/>
    <property type="evidence" value="ECO:0007669"/>
    <property type="project" value="TreeGrafter"/>
</dbReference>
<dbReference type="OrthoDB" id="2148490at2759"/>
<evidence type="ECO:0000256" key="6">
    <source>
        <dbReference type="SAM" id="Phobius"/>
    </source>
</evidence>
<comment type="subcellular location">
    <subcellularLocation>
        <location evidence="1">Membrane</location>
        <topology evidence="1">Multi-pass membrane protein</topology>
    </subcellularLocation>
</comment>
<sequence>MSESAGQAMGEPGWRARISDAWACVTPVGWMRTALLKTREYVHVPLFTPDPSLGPAAIIGKAERNVPGYSGDGSWVLTFSAFALGLRICLLPLTVSFARAGQKVAMVQSELRGIARISGSMPADSPQQRKVAMRRMRDELFRQYGLSKISLFPWMPFFQVPFFLSAVLAVRSVCATPTIAPQIGFYEGGVKDRLNPNAALSDEQQIELGLRIGGFGDFSDLTAMDVSYVLPALNTFLLLLQIERSIRPLAAVEATPVPSPSYSVGGNERSNRRSQQTAPYSPADVERLSAEQASRSTMSQVWQFLRSPEATDLLKVGIQGSILLLFPLYAALPSGVLVYWVANSMLSAAQPTILRAMLSIAPPTAQRKASSESAPETKLGVGEQILHKFGNAEMQLRNLHAAIAELVASSHPSGSGSAEAQGAGPSGPSADENLLARVRELITARKQSGELTMALDAFLRQDPQDGAQYLSIEIVPTGGDGGSEPSSSLAGSAENDGQGAGSASEMRTGSTASTSIFSNNQEDELAELQRLVAPYAQAAPTAENLERVQQIVSELRDQGKLSLDVSARIRPGADARIELVVRKLQS</sequence>
<name>A0A5J4YVA7_PORPP</name>
<evidence type="ECO:0000256" key="3">
    <source>
        <dbReference type="ARBA" id="ARBA00022989"/>
    </source>
</evidence>
<keyword evidence="4 6" id="KW-0472">Membrane</keyword>
<feature type="transmembrane region" description="Helical" evidence="6">
    <location>
        <begin position="322"/>
        <end position="342"/>
    </location>
</feature>
<evidence type="ECO:0000256" key="1">
    <source>
        <dbReference type="ARBA" id="ARBA00004141"/>
    </source>
</evidence>
<keyword evidence="2 6" id="KW-0812">Transmembrane</keyword>
<evidence type="ECO:0000256" key="4">
    <source>
        <dbReference type="ARBA" id="ARBA00023136"/>
    </source>
</evidence>
<evidence type="ECO:0000256" key="2">
    <source>
        <dbReference type="ARBA" id="ARBA00022692"/>
    </source>
</evidence>